<dbReference type="GO" id="GO:0005886">
    <property type="term" value="C:plasma membrane"/>
    <property type="evidence" value="ECO:0007669"/>
    <property type="project" value="TreeGrafter"/>
</dbReference>
<feature type="transmembrane region" description="Helical" evidence="10">
    <location>
        <begin position="184"/>
        <end position="202"/>
    </location>
</feature>
<feature type="transmembrane region" description="Helical" evidence="10">
    <location>
        <begin position="31"/>
        <end position="49"/>
    </location>
</feature>
<feature type="transmembrane region" description="Helical" evidence="10">
    <location>
        <begin position="103"/>
        <end position="129"/>
    </location>
</feature>
<feature type="transmembrane region" description="Helical" evidence="10">
    <location>
        <begin position="69"/>
        <end position="91"/>
    </location>
</feature>
<feature type="transmembrane region" description="Helical" evidence="10">
    <location>
        <begin position="223"/>
        <end position="243"/>
    </location>
</feature>
<dbReference type="PANTHER" id="PTHR42865:SF5">
    <property type="entry name" value="L-CYSTINE TRANSPORTER TCYP"/>
    <property type="match status" value="1"/>
</dbReference>
<dbReference type="AlphaFoldDB" id="A0A0X8FDX9"/>
<gene>
    <name evidence="11" type="ORF">AWM72_08330</name>
</gene>
<reference evidence="12" key="2">
    <citation type="submission" date="2016-01" db="EMBL/GenBank/DDBJ databases">
        <title>Six Aerococcus type strain genome sequencing and assembly using PacBio and Illumina Hiseq.</title>
        <authorList>
            <person name="Carkaci D."/>
            <person name="Dargis R."/>
            <person name="Nielsen X.C."/>
            <person name="Skovgaard O."/>
            <person name="Fuursted K."/>
            <person name="Christensen J.J."/>
        </authorList>
    </citation>
    <scope>NUCLEOTIDE SEQUENCE [LARGE SCALE GENOMIC DNA]</scope>
    <source>
        <strain evidence="12">CCUG43001</strain>
    </source>
</reference>
<evidence type="ECO:0000256" key="6">
    <source>
        <dbReference type="ARBA" id="ARBA00022970"/>
    </source>
</evidence>
<keyword evidence="6" id="KW-0029">Amino-acid transport</keyword>
<keyword evidence="7 10" id="KW-1133">Transmembrane helix</keyword>
<feature type="transmembrane region" description="Helical" evidence="10">
    <location>
        <begin position="255"/>
        <end position="283"/>
    </location>
</feature>
<feature type="transmembrane region" description="Helical" evidence="10">
    <location>
        <begin position="335"/>
        <end position="357"/>
    </location>
</feature>
<feature type="transmembrane region" description="Helical" evidence="10">
    <location>
        <begin position="393"/>
        <end position="413"/>
    </location>
</feature>
<evidence type="ECO:0000256" key="8">
    <source>
        <dbReference type="ARBA" id="ARBA00023136"/>
    </source>
</evidence>
<dbReference type="GeneID" id="92904073"/>
<dbReference type="SUPFAM" id="SSF118215">
    <property type="entry name" value="Proton glutamate symport protein"/>
    <property type="match status" value="1"/>
</dbReference>
<proteinExistence type="inferred from homology"/>
<dbReference type="Pfam" id="PF00375">
    <property type="entry name" value="SDF"/>
    <property type="match status" value="1"/>
</dbReference>
<evidence type="ECO:0000256" key="4">
    <source>
        <dbReference type="ARBA" id="ARBA00022448"/>
    </source>
</evidence>
<dbReference type="GO" id="GO:0015184">
    <property type="term" value="F:L-cystine transmembrane transporter activity"/>
    <property type="evidence" value="ECO:0007669"/>
    <property type="project" value="TreeGrafter"/>
</dbReference>
<evidence type="ECO:0000256" key="3">
    <source>
        <dbReference type="ARBA" id="ARBA00022031"/>
    </source>
</evidence>
<dbReference type="InterPro" id="IPR036458">
    <property type="entry name" value="Na:dicarbo_symporter_sf"/>
</dbReference>
<dbReference type="Gene3D" id="1.10.3860.10">
    <property type="entry name" value="Sodium:dicarboxylate symporter"/>
    <property type="match status" value="1"/>
</dbReference>
<protein>
    <recommendedName>
        <fullName evidence="3">L-cystine uptake protein TcyP</fullName>
    </recommendedName>
    <alternativeName>
        <fullName evidence="9">Transporter of cystine TcyP</fullName>
    </alternativeName>
</protein>
<feature type="transmembrane region" description="Helical" evidence="10">
    <location>
        <begin position="369"/>
        <end position="387"/>
    </location>
</feature>
<organism evidence="11 12">
    <name type="scientific">Aerococcus sanguinicola</name>
    <dbReference type="NCBI Taxonomy" id="119206"/>
    <lineage>
        <taxon>Bacteria</taxon>
        <taxon>Bacillati</taxon>
        <taxon>Bacillota</taxon>
        <taxon>Bacilli</taxon>
        <taxon>Lactobacillales</taxon>
        <taxon>Aerococcaceae</taxon>
        <taxon>Aerococcus</taxon>
    </lineage>
</organism>
<comment type="similarity">
    <text evidence="2">Belongs to the dicarboxylate/amino acid:cation symporter (DAACS) (TC 2.A.23) family.</text>
</comment>
<dbReference type="PANTHER" id="PTHR42865">
    <property type="entry name" value="PROTON/GLUTAMATE-ASPARTATE SYMPORTER"/>
    <property type="match status" value="1"/>
</dbReference>
<evidence type="ECO:0000256" key="10">
    <source>
        <dbReference type="SAM" id="Phobius"/>
    </source>
</evidence>
<evidence type="ECO:0000256" key="1">
    <source>
        <dbReference type="ARBA" id="ARBA00004141"/>
    </source>
</evidence>
<comment type="subcellular location">
    <subcellularLocation>
        <location evidence="1">Membrane</location>
        <topology evidence="1">Multi-pass membrane protein</topology>
    </subcellularLocation>
</comment>
<evidence type="ECO:0000256" key="9">
    <source>
        <dbReference type="ARBA" id="ARBA00031293"/>
    </source>
</evidence>
<dbReference type="Proteomes" id="UP000069912">
    <property type="component" value="Chromosome"/>
</dbReference>
<dbReference type="InterPro" id="IPR001991">
    <property type="entry name" value="Na-dicarboxylate_symporter"/>
</dbReference>
<evidence type="ECO:0000256" key="7">
    <source>
        <dbReference type="ARBA" id="ARBA00022989"/>
    </source>
</evidence>
<evidence type="ECO:0000313" key="12">
    <source>
        <dbReference type="Proteomes" id="UP000069912"/>
    </source>
</evidence>
<sequence>MQVIITLLIFVALCLVLNQMSRKHVKYSNRVFTGLGLGIVFGLLIQFILGAESEVTAEIMDWIDIVGKGYINFLQMLVIPLVMVSMIRAFTKLDHEQSNLGKIGTGVIGTLLITVAIAAFIAIATGVLFNLDGAEFARGATENARIDQLVERNSEIADLTIPETIRSFIPVNVFADMAGSRSTSTIAVVIFSVFVGAAYLGGRRHHPEEAEIFEKIINSLHAIVSRLVTLVLRIAPYGIFALMTKALATSSISTIQTMATFIVACYVALIVMFIIHMIILVLFGINPIQYLKKAANVLIFAFTARSSAGSLPLNIQTQTEALGVDTPTANFSATFGLSIGQNGCVGIYPVMLAVIAAPAAGMSFSDPSTWITIIAAATITSIGVSGAGGGATFGSLILFGMLGLPIEVIGLMVSIEPIVDMGRTALNVNDSIIAGTVTSKAMGNMNQTIFNDNEALVEPEDDVDR</sequence>
<evidence type="ECO:0000256" key="5">
    <source>
        <dbReference type="ARBA" id="ARBA00022692"/>
    </source>
</evidence>
<accession>A0A0X8FDX9</accession>
<dbReference type="EMBL" id="CP014160">
    <property type="protein sequence ID" value="AMB94762.1"/>
    <property type="molecule type" value="Genomic_DNA"/>
</dbReference>
<dbReference type="KEGG" id="asan:AWM72_08330"/>
<reference evidence="11 12" key="1">
    <citation type="journal article" date="2016" name="Genome Announc.">
        <title>Complete Genome Sequences of Aerococcus christensenii CCUG 28831T, Aerococcus sanguinicola CCUG 43001T, Aerococcus urinae CCUG 36881T, Aerococcus urinaeequi CCUG 28094T, Aerococcus urinaehominis CCUG 42038 BT, and Aerococcus viridans CCUG 4311T.</title>
        <authorList>
            <person name="Carkaci D."/>
            <person name="Dargis R."/>
            <person name="Nielsen X.C."/>
            <person name="Skovgaard O."/>
            <person name="Fuursted K."/>
            <person name="Christensen J.J."/>
        </authorList>
    </citation>
    <scope>NUCLEOTIDE SEQUENCE [LARGE SCALE GENOMIC DNA]</scope>
    <source>
        <strain evidence="11 12">CCUG43001</strain>
    </source>
</reference>
<evidence type="ECO:0000313" key="11">
    <source>
        <dbReference type="EMBL" id="AMB94762.1"/>
    </source>
</evidence>
<dbReference type="RefSeq" id="WP_067976171.1">
    <property type="nucleotide sequence ID" value="NZ_CP014160.1"/>
</dbReference>
<evidence type="ECO:0000256" key="2">
    <source>
        <dbReference type="ARBA" id="ARBA00006148"/>
    </source>
</evidence>
<keyword evidence="12" id="KW-1185">Reference proteome</keyword>
<keyword evidence="4" id="KW-0813">Transport</keyword>
<name>A0A0X8FDX9_9LACT</name>
<dbReference type="PRINTS" id="PR00173">
    <property type="entry name" value="EDTRNSPORT"/>
</dbReference>
<keyword evidence="8 10" id="KW-0472">Membrane</keyword>
<dbReference type="GO" id="GO:0015293">
    <property type="term" value="F:symporter activity"/>
    <property type="evidence" value="ECO:0007669"/>
    <property type="project" value="InterPro"/>
</dbReference>
<keyword evidence="5 10" id="KW-0812">Transmembrane</keyword>